<keyword evidence="1" id="KW-1133">Transmembrane helix</keyword>
<accession>A0ABD5QHR2</accession>
<organism evidence="2 3">
    <name type="scientific">Saliphagus infecundisoli</name>
    <dbReference type="NCBI Taxonomy" id="1849069"/>
    <lineage>
        <taxon>Archaea</taxon>
        <taxon>Methanobacteriati</taxon>
        <taxon>Methanobacteriota</taxon>
        <taxon>Stenosarchaea group</taxon>
        <taxon>Halobacteria</taxon>
        <taxon>Halobacteriales</taxon>
        <taxon>Natrialbaceae</taxon>
        <taxon>Saliphagus</taxon>
    </lineage>
</organism>
<reference evidence="2 3" key="1">
    <citation type="journal article" date="2019" name="Int. J. Syst. Evol. Microbiol.">
        <title>The Global Catalogue of Microorganisms (GCM) 10K type strain sequencing project: providing services to taxonomists for standard genome sequencing and annotation.</title>
        <authorList>
            <consortium name="The Broad Institute Genomics Platform"/>
            <consortium name="The Broad Institute Genome Sequencing Center for Infectious Disease"/>
            <person name="Wu L."/>
            <person name="Ma J."/>
        </authorList>
    </citation>
    <scope>NUCLEOTIDE SEQUENCE [LARGE SCALE GENOMIC DNA]</scope>
    <source>
        <strain evidence="2 3">CGMCC 1.15824</strain>
    </source>
</reference>
<evidence type="ECO:0000256" key="1">
    <source>
        <dbReference type="SAM" id="Phobius"/>
    </source>
</evidence>
<proteinExistence type="predicted"/>
<dbReference type="EMBL" id="JBHSJG010000040">
    <property type="protein sequence ID" value="MFC4989104.1"/>
    <property type="molecule type" value="Genomic_DNA"/>
</dbReference>
<feature type="transmembrane region" description="Helical" evidence="1">
    <location>
        <begin position="15"/>
        <end position="48"/>
    </location>
</feature>
<gene>
    <name evidence="2" type="ORF">ACFPFO_15280</name>
</gene>
<evidence type="ECO:0008006" key="4">
    <source>
        <dbReference type="Google" id="ProtNLM"/>
    </source>
</evidence>
<dbReference type="AlphaFoldDB" id="A0ABD5QHR2"/>
<keyword evidence="3" id="KW-1185">Reference proteome</keyword>
<keyword evidence="1" id="KW-0812">Transmembrane</keyword>
<dbReference type="Proteomes" id="UP001595925">
    <property type="component" value="Unassembled WGS sequence"/>
</dbReference>
<protein>
    <recommendedName>
        <fullName evidence="4">Phosphatidate cytidylyltransferase</fullName>
    </recommendedName>
</protein>
<sequence length="81" mass="8757">MPVYFKRTDAKLGRLIAVCTVIAAVFFLGGGDVLPAFVFAIAGGFLFIQSDPQQSALRDFGVKLIYFVLIALGIGLYHGFN</sequence>
<evidence type="ECO:0000313" key="2">
    <source>
        <dbReference type="EMBL" id="MFC4989104.1"/>
    </source>
</evidence>
<keyword evidence="1" id="KW-0472">Membrane</keyword>
<feature type="transmembrane region" description="Helical" evidence="1">
    <location>
        <begin position="60"/>
        <end position="80"/>
    </location>
</feature>
<evidence type="ECO:0000313" key="3">
    <source>
        <dbReference type="Proteomes" id="UP001595925"/>
    </source>
</evidence>
<dbReference type="RefSeq" id="WP_224829053.1">
    <property type="nucleotide sequence ID" value="NZ_JAIVEF010000014.1"/>
</dbReference>
<comment type="caution">
    <text evidence="2">The sequence shown here is derived from an EMBL/GenBank/DDBJ whole genome shotgun (WGS) entry which is preliminary data.</text>
</comment>
<name>A0ABD5QHR2_9EURY</name>